<dbReference type="AlphaFoldDB" id="A0A1M6P2J7"/>
<dbReference type="GO" id="GO:0003723">
    <property type="term" value="F:RNA binding"/>
    <property type="evidence" value="ECO:0007669"/>
    <property type="project" value="UniProtKB-UniRule"/>
</dbReference>
<dbReference type="STRING" id="1121919.SAMN02745975_03473"/>
<sequence>METVNARRIALDVLVDIEKNNAFSNIALQRAMKNREIEDRDRRFVTELVYGVIENKIYLDYIINRLSKVKHSKIKVEVLNLLRMALYQIIFLDRIPSAAAVNESVKIVKKIEFGAAGYVNGLLRNFLRRREELKLDRQNMDVSEYLSIRYSHPKWLVEKWLKDFGEDFTEGLLGGNNERPSLTVRVNTLRTNKRDLIKILSAQGLEITEGKYSPEALYISNATNIEKLKAFQEGLFQIQDESSMLVAHVVNPEPGDFVMDLCAAPGGKTTHMAQLMKNQGRIIAWDIYDHKIKLIRDTARRLGISIIDTQCNDARELKQEYLGKADRVLVDAPCSGLGIIRKKPEIKYNKNLEDISKIVSIQVDILKNGARYVKKSGFLVYSTCTIEKKENIGVMEQFLKENEDFELVNINENLPAALRSDSKHLQLYPHIHGIDGFFICKFRRVR</sequence>
<evidence type="ECO:0000256" key="6">
    <source>
        <dbReference type="ARBA" id="ARBA00022603"/>
    </source>
</evidence>
<dbReference type="Pfam" id="PF01029">
    <property type="entry name" value="NusB"/>
    <property type="match status" value="1"/>
</dbReference>
<dbReference type="InterPro" id="IPR004573">
    <property type="entry name" value="rRNA_ssu_MeTfrase_B"/>
</dbReference>
<dbReference type="RefSeq" id="WP_110942457.1">
    <property type="nucleotide sequence ID" value="NZ_FQZV01000063.1"/>
</dbReference>
<feature type="binding site" evidence="13">
    <location>
        <position position="286"/>
    </location>
    <ligand>
        <name>S-adenosyl-L-methionine</name>
        <dbReference type="ChEBI" id="CHEBI:59789"/>
    </ligand>
</feature>
<dbReference type="InterPro" id="IPR049560">
    <property type="entry name" value="MeTrfase_RsmB-F_NOP2_cat"/>
</dbReference>
<comment type="function">
    <text evidence="1">Specifically methylates the cytosine at position 967 (m5C967) of 16S rRNA.</text>
</comment>
<evidence type="ECO:0000256" key="2">
    <source>
        <dbReference type="ARBA" id="ARBA00004496"/>
    </source>
</evidence>
<keyword evidence="6 13" id="KW-0489">Methyltransferase</keyword>
<evidence type="ECO:0000313" key="16">
    <source>
        <dbReference type="Proteomes" id="UP000184536"/>
    </source>
</evidence>
<dbReference type="OrthoDB" id="9810297at2"/>
<protein>
    <recommendedName>
        <fullName evidence="3">16S rRNA (cytosine(967)-C(5))-methyltransferase</fullName>
        <ecNumber evidence="3">2.1.1.176</ecNumber>
    </recommendedName>
    <alternativeName>
        <fullName evidence="10">16S rRNA m5C967 methyltransferase</fullName>
    </alternativeName>
    <alternativeName>
        <fullName evidence="11">rRNA (cytosine-C(5)-)-methyltransferase RsmB</fullName>
    </alternativeName>
</protein>
<keyword evidence="8 13" id="KW-0949">S-adenosyl-L-methionine</keyword>
<dbReference type="PROSITE" id="PS51686">
    <property type="entry name" value="SAM_MT_RSMB_NOP"/>
    <property type="match status" value="1"/>
</dbReference>
<dbReference type="Pfam" id="PF01189">
    <property type="entry name" value="Methyltr_RsmB-F"/>
    <property type="match status" value="1"/>
</dbReference>
<dbReference type="SUPFAM" id="SSF53335">
    <property type="entry name" value="S-adenosyl-L-methionine-dependent methyltransferases"/>
    <property type="match status" value="1"/>
</dbReference>
<dbReference type="InterPro" id="IPR054728">
    <property type="entry name" value="RsmB-like_ferredoxin"/>
</dbReference>
<comment type="subcellular location">
    <subcellularLocation>
        <location evidence="2">Cytoplasm</location>
    </subcellularLocation>
</comment>
<dbReference type="GO" id="GO:0008649">
    <property type="term" value="F:rRNA methyltransferase activity"/>
    <property type="evidence" value="ECO:0007669"/>
    <property type="project" value="InterPro"/>
</dbReference>
<keyword evidence="7 13" id="KW-0808">Transferase</keyword>
<dbReference type="InterPro" id="IPR011023">
    <property type="entry name" value="Nop2p"/>
</dbReference>
<name>A0A1M6P2J7_9FIRM</name>
<dbReference type="Proteomes" id="UP000184536">
    <property type="component" value="Unassembled WGS sequence"/>
</dbReference>
<dbReference type="InterPro" id="IPR023267">
    <property type="entry name" value="RCMT"/>
</dbReference>
<gene>
    <name evidence="15" type="ORF">SAMN02745975_03473</name>
</gene>
<dbReference type="FunFam" id="3.40.50.150:FF:000257">
    <property type="entry name" value="16S rRNA methyltransferase"/>
    <property type="match status" value="1"/>
</dbReference>
<dbReference type="PANTHER" id="PTHR22807">
    <property type="entry name" value="NOP2 YEAST -RELATED NOL1/NOP2/FMU SUN DOMAIN-CONTAINING"/>
    <property type="match status" value="1"/>
</dbReference>
<comment type="similarity">
    <text evidence="13">Belongs to the class I-like SAM-binding methyltransferase superfamily. RsmB/NOP family.</text>
</comment>
<dbReference type="Gene3D" id="3.40.50.150">
    <property type="entry name" value="Vaccinia Virus protein VP39"/>
    <property type="match status" value="1"/>
</dbReference>
<dbReference type="EMBL" id="FQZV01000063">
    <property type="protein sequence ID" value="SHK02156.1"/>
    <property type="molecule type" value="Genomic_DNA"/>
</dbReference>
<dbReference type="GO" id="GO:0006355">
    <property type="term" value="P:regulation of DNA-templated transcription"/>
    <property type="evidence" value="ECO:0007669"/>
    <property type="project" value="InterPro"/>
</dbReference>
<dbReference type="PANTHER" id="PTHR22807:SF53">
    <property type="entry name" value="RIBOSOMAL RNA SMALL SUBUNIT METHYLTRANSFERASE B-RELATED"/>
    <property type="match status" value="1"/>
</dbReference>
<evidence type="ECO:0000256" key="12">
    <source>
        <dbReference type="ARBA" id="ARBA00047283"/>
    </source>
</evidence>
<proteinExistence type="inferred from homology"/>
<dbReference type="EC" id="2.1.1.176" evidence="3"/>
<evidence type="ECO:0000256" key="3">
    <source>
        <dbReference type="ARBA" id="ARBA00012140"/>
    </source>
</evidence>
<dbReference type="InterPro" id="IPR006027">
    <property type="entry name" value="NusB_RsmB_TIM44"/>
</dbReference>
<keyword evidence="16" id="KW-1185">Reference proteome</keyword>
<dbReference type="NCBIfam" id="TIGR00563">
    <property type="entry name" value="rsmB"/>
    <property type="match status" value="1"/>
</dbReference>
<feature type="active site" description="Nucleophile" evidence="13">
    <location>
        <position position="384"/>
    </location>
</feature>
<dbReference type="InterPro" id="IPR035926">
    <property type="entry name" value="NusB-like_sf"/>
</dbReference>
<dbReference type="Gene3D" id="3.30.70.1170">
    <property type="entry name" value="Sun protein, domain 3"/>
    <property type="match status" value="1"/>
</dbReference>
<dbReference type="InterPro" id="IPR029063">
    <property type="entry name" value="SAM-dependent_MTases_sf"/>
</dbReference>
<evidence type="ECO:0000256" key="4">
    <source>
        <dbReference type="ARBA" id="ARBA00022490"/>
    </source>
</evidence>
<accession>A0A1M6P2J7</accession>
<evidence type="ECO:0000256" key="5">
    <source>
        <dbReference type="ARBA" id="ARBA00022552"/>
    </source>
</evidence>
<dbReference type="GO" id="GO:0005737">
    <property type="term" value="C:cytoplasm"/>
    <property type="evidence" value="ECO:0007669"/>
    <property type="project" value="UniProtKB-SubCell"/>
</dbReference>
<feature type="binding site" evidence="13">
    <location>
        <position position="331"/>
    </location>
    <ligand>
        <name>S-adenosyl-L-methionine</name>
        <dbReference type="ChEBI" id="CHEBI:59789"/>
    </ligand>
</feature>
<evidence type="ECO:0000256" key="7">
    <source>
        <dbReference type="ARBA" id="ARBA00022679"/>
    </source>
</evidence>
<evidence type="ECO:0000259" key="14">
    <source>
        <dbReference type="PROSITE" id="PS51686"/>
    </source>
</evidence>
<keyword evidence="5" id="KW-0698">rRNA processing</keyword>
<dbReference type="Gene3D" id="1.10.940.10">
    <property type="entry name" value="NusB-like"/>
    <property type="match status" value="1"/>
</dbReference>
<dbReference type="PRINTS" id="PR02008">
    <property type="entry name" value="RCMTFAMILY"/>
</dbReference>
<reference evidence="16" key="1">
    <citation type="submission" date="2016-11" db="EMBL/GenBank/DDBJ databases">
        <authorList>
            <person name="Varghese N."/>
            <person name="Submissions S."/>
        </authorList>
    </citation>
    <scope>NUCLEOTIDE SEQUENCE [LARGE SCALE GENOMIC DNA]</scope>
    <source>
        <strain evidence="16">DSM 17957</strain>
    </source>
</reference>
<dbReference type="Pfam" id="PF22458">
    <property type="entry name" value="RsmF-B_ferredox"/>
    <property type="match status" value="1"/>
</dbReference>
<feature type="binding site" evidence="13">
    <location>
        <begin position="262"/>
        <end position="268"/>
    </location>
    <ligand>
        <name>S-adenosyl-L-methionine</name>
        <dbReference type="ChEBI" id="CHEBI:59789"/>
    </ligand>
</feature>
<evidence type="ECO:0000256" key="8">
    <source>
        <dbReference type="ARBA" id="ARBA00022691"/>
    </source>
</evidence>
<dbReference type="NCBIfam" id="TIGR00446">
    <property type="entry name" value="nop2p"/>
    <property type="match status" value="1"/>
</dbReference>
<dbReference type="NCBIfam" id="NF011494">
    <property type="entry name" value="PRK14902.1"/>
    <property type="match status" value="1"/>
</dbReference>
<evidence type="ECO:0000256" key="13">
    <source>
        <dbReference type="PROSITE-ProRule" id="PRU01023"/>
    </source>
</evidence>
<comment type="catalytic activity">
    <reaction evidence="12">
        <text>cytidine(967) in 16S rRNA + S-adenosyl-L-methionine = 5-methylcytidine(967) in 16S rRNA + S-adenosyl-L-homocysteine + H(+)</text>
        <dbReference type="Rhea" id="RHEA:42748"/>
        <dbReference type="Rhea" id="RHEA-COMP:10219"/>
        <dbReference type="Rhea" id="RHEA-COMP:10220"/>
        <dbReference type="ChEBI" id="CHEBI:15378"/>
        <dbReference type="ChEBI" id="CHEBI:57856"/>
        <dbReference type="ChEBI" id="CHEBI:59789"/>
        <dbReference type="ChEBI" id="CHEBI:74483"/>
        <dbReference type="ChEBI" id="CHEBI:82748"/>
        <dbReference type="EC" id="2.1.1.176"/>
    </reaction>
</comment>
<dbReference type="FunFam" id="3.30.70.1170:FF:000003">
    <property type="entry name" value="16S rRNA (Cytosine(967)-C(5))-methyltransferase RsmB"/>
    <property type="match status" value="1"/>
</dbReference>
<keyword evidence="4" id="KW-0963">Cytoplasm</keyword>
<evidence type="ECO:0000256" key="1">
    <source>
        <dbReference type="ARBA" id="ARBA00002724"/>
    </source>
</evidence>
<keyword evidence="9 13" id="KW-0694">RNA-binding</keyword>
<evidence type="ECO:0000313" key="15">
    <source>
        <dbReference type="EMBL" id="SHK02156.1"/>
    </source>
</evidence>
<evidence type="ECO:0000256" key="11">
    <source>
        <dbReference type="ARBA" id="ARBA00031088"/>
    </source>
</evidence>
<evidence type="ECO:0000256" key="10">
    <source>
        <dbReference type="ARBA" id="ARBA00030399"/>
    </source>
</evidence>
<dbReference type="SUPFAM" id="SSF48013">
    <property type="entry name" value="NusB-like"/>
    <property type="match status" value="1"/>
</dbReference>
<organism evidence="15 16">
    <name type="scientific">Geosporobacter subterraneus DSM 17957</name>
    <dbReference type="NCBI Taxonomy" id="1121919"/>
    <lineage>
        <taxon>Bacteria</taxon>
        <taxon>Bacillati</taxon>
        <taxon>Bacillota</taxon>
        <taxon>Clostridia</taxon>
        <taxon>Peptostreptococcales</taxon>
        <taxon>Thermotaleaceae</taxon>
        <taxon>Geosporobacter</taxon>
    </lineage>
</organism>
<feature type="binding site" evidence="13">
    <location>
        <position position="313"/>
    </location>
    <ligand>
        <name>S-adenosyl-L-methionine</name>
        <dbReference type="ChEBI" id="CHEBI:59789"/>
    </ligand>
</feature>
<dbReference type="InterPro" id="IPR001678">
    <property type="entry name" value="MeTrfase_RsmB-F_NOP2_dom"/>
</dbReference>
<evidence type="ECO:0000256" key="9">
    <source>
        <dbReference type="ARBA" id="ARBA00022884"/>
    </source>
</evidence>
<feature type="domain" description="SAM-dependent MTase RsmB/NOP-type" evidence="14">
    <location>
        <begin position="172"/>
        <end position="445"/>
    </location>
</feature>